<dbReference type="HOGENOM" id="CLU_020027_7_2_7"/>
<dbReference type="Pfam" id="PF00144">
    <property type="entry name" value="Beta-lactamase"/>
    <property type="match status" value="1"/>
</dbReference>
<protein>
    <submittedName>
        <fullName evidence="5">Beta-lactamase</fullName>
    </submittedName>
</protein>
<dbReference type="InterPro" id="IPR001466">
    <property type="entry name" value="Beta-lactam-related"/>
</dbReference>
<dbReference type="OrthoDB" id="9801061at2"/>
<dbReference type="PANTHER" id="PTHR22935">
    <property type="entry name" value="PENICILLIN-BINDING PROTEIN"/>
    <property type="match status" value="1"/>
</dbReference>
<dbReference type="STRING" id="335543.Sfum_1856"/>
<dbReference type="eggNOG" id="COG1680">
    <property type="taxonomic scope" value="Bacteria"/>
</dbReference>
<accession>A0LJD9</accession>
<sequence length="498" mass="54599" precursor="true">MNIRRPRRIRHGVIATLLLLQVTSLTAPAAAAAPSRREAIPAPSSTKWSRQDLKTKVDALVQPVMDSGYAVGYAIGLIQGKETLILGYGRTAKDSGRTPDGRTLFQVGSITKTFVGVQLADLARRNIVRVDDPIGMYLPEFVSVPEWGERKITLLDLATHRSGLPGLPADFLTSPSTATLGGEYTMTQLLKWLSSYRLTRAPGERFEYSNVGIAILGHIVGNIQGKTWEQSCLDTICTPLGMKDTRTVLTPEQQSRLARGHRADLDPVPLEEIGVMGPGGSLISSVEDLSIYVRAHLALIDTPLRTAMDIAMAGHASAEPIGEMGLCWIRLIRPDTNVVFYVGDTFGYLAAVIFDLQKKTGVIVLGNQDSTVNQDLAFQLWALLDGRQVEPLKLRKASEVAADSLIPYTGTYLVERSDDQRKENTDKTATVALYGEGLKVLLPGQFRARLFRESEDRFFLKGVSDAVATVAFIRDDKGRVGAMSIFYNGQTRVLKKIR</sequence>
<dbReference type="FunCoup" id="A0LJD9">
    <property type="interactions" value="119"/>
</dbReference>
<dbReference type="EMBL" id="CP000478">
    <property type="protein sequence ID" value="ABK17541.1"/>
    <property type="molecule type" value="Genomic_DNA"/>
</dbReference>
<dbReference type="SUPFAM" id="SSF56601">
    <property type="entry name" value="beta-lactamase/transpeptidase-like"/>
    <property type="match status" value="1"/>
</dbReference>
<dbReference type="RefSeq" id="WP_011698711.1">
    <property type="nucleotide sequence ID" value="NC_008554.1"/>
</dbReference>
<dbReference type="InterPro" id="IPR051478">
    <property type="entry name" value="Beta-lactamase-like_AB/R"/>
</dbReference>
<evidence type="ECO:0000259" key="3">
    <source>
        <dbReference type="Pfam" id="PF00144"/>
    </source>
</evidence>
<gene>
    <name evidence="5" type="ordered locus">Sfum_1856</name>
</gene>
<dbReference type="AlphaFoldDB" id="A0LJD9"/>
<dbReference type="Proteomes" id="UP000001784">
    <property type="component" value="Chromosome"/>
</dbReference>
<evidence type="ECO:0000313" key="6">
    <source>
        <dbReference type="Proteomes" id="UP000001784"/>
    </source>
</evidence>
<dbReference type="InterPro" id="IPR012338">
    <property type="entry name" value="Beta-lactam/transpept-like"/>
</dbReference>
<evidence type="ECO:0000259" key="4">
    <source>
        <dbReference type="Pfam" id="PF11954"/>
    </source>
</evidence>
<evidence type="ECO:0000256" key="1">
    <source>
        <dbReference type="ARBA" id="ARBA00038473"/>
    </source>
</evidence>
<dbReference type="KEGG" id="sfu:Sfum_1856"/>
<dbReference type="PANTHER" id="PTHR22935:SF95">
    <property type="entry name" value="BETA-LACTAMASE-LIKE 1-RELATED"/>
    <property type="match status" value="1"/>
</dbReference>
<comment type="similarity">
    <text evidence="1">Belongs to the beta-lactamase family.</text>
</comment>
<keyword evidence="2" id="KW-0732">Signal</keyword>
<dbReference type="Gene3D" id="3.40.710.10">
    <property type="entry name" value="DD-peptidase/beta-lactamase superfamily"/>
    <property type="match status" value="1"/>
</dbReference>
<organism evidence="5 6">
    <name type="scientific">Syntrophobacter fumaroxidans (strain DSM 10017 / MPOB)</name>
    <dbReference type="NCBI Taxonomy" id="335543"/>
    <lineage>
        <taxon>Bacteria</taxon>
        <taxon>Pseudomonadati</taxon>
        <taxon>Thermodesulfobacteriota</taxon>
        <taxon>Syntrophobacteria</taxon>
        <taxon>Syntrophobacterales</taxon>
        <taxon>Syntrophobacteraceae</taxon>
        <taxon>Syntrophobacter</taxon>
    </lineage>
</organism>
<proteinExistence type="inferred from homology"/>
<feature type="domain" description="Beta-lactamase-related" evidence="3">
    <location>
        <begin position="57"/>
        <end position="374"/>
    </location>
</feature>
<name>A0LJD9_SYNFM</name>
<feature type="signal peptide" evidence="2">
    <location>
        <begin position="1"/>
        <end position="29"/>
    </location>
</feature>
<dbReference type="Pfam" id="PF11954">
    <property type="entry name" value="DUF3471"/>
    <property type="match status" value="1"/>
</dbReference>
<reference evidence="5 6" key="1">
    <citation type="submission" date="2006-10" db="EMBL/GenBank/DDBJ databases">
        <title>Complete sequence of Syntrophobacter fumaroxidans MPOB.</title>
        <authorList>
            <consortium name="US DOE Joint Genome Institute"/>
            <person name="Copeland A."/>
            <person name="Lucas S."/>
            <person name="Lapidus A."/>
            <person name="Barry K."/>
            <person name="Detter J.C."/>
            <person name="Glavina del Rio T."/>
            <person name="Hammon N."/>
            <person name="Israni S."/>
            <person name="Pitluck S."/>
            <person name="Goltsman E.G."/>
            <person name="Martinez M."/>
            <person name="Schmutz J."/>
            <person name="Larimer F."/>
            <person name="Land M."/>
            <person name="Hauser L."/>
            <person name="Kyrpides N."/>
            <person name="Kim E."/>
            <person name="Boone D.R."/>
            <person name="Brockman F."/>
            <person name="Culley D."/>
            <person name="Ferry J."/>
            <person name="Gunsalus R."/>
            <person name="McInerney M.J."/>
            <person name="Morrison M."/>
            <person name="Plugge C."/>
            <person name="Rohlin L."/>
            <person name="Scholten J."/>
            <person name="Sieber J."/>
            <person name="Stams A.J.M."/>
            <person name="Worm P."/>
            <person name="Henstra A.M."/>
            <person name="Richardson P."/>
        </authorList>
    </citation>
    <scope>NUCLEOTIDE SEQUENCE [LARGE SCALE GENOMIC DNA]</scope>
    <source>
        <strain evidence="6">DSM 10017 / MPOB</strain>
    </source>
</reference>
<dbReference type="InterPro" id="IPR021860">
    <property type="entry name" value="Peptidase_S12_Pab87-rel_C"/>
</dbReference>
<evidence type="ECO:0000256" key="2">
    <source>
        <dbReference type="SAM" id="SignalP"/>
    </source>
</evidence>
<dbReference type="InParanoid" id="A0LJD9"/>
<feature type="domain" description="Peptidase S12 Pab87-related C-terminal" evidence="4">
    <location>
        <begin position="395"/>
        <end position="486"/>
    </location>
</feature>
<keyword evidence="6" id="KW-1185">Reference proteome</keyword>
<feature type="chain" id="PRO_5002626584" evidence="2">
    <location>
        <begin position="30"/>
        <end position="498"/>
    </location>
</feature>
<evidence type="ECO:0000313" key="5">
    <source>
        <dbReference type="EMBL" id="ABK17541.1"/>
    </source>
</evidence>